<dbReference type="EMBL" id="NESQ01000045">
    <property type="protein sequence ID" value="PUU81448.1"/>
    <property type="molecule type" value="Genomic_DNA"/>
</dbReference>
<evidence type="ECO:0000313" key="2">
    <source>
        <dbReference type="Proteomes" id="UP000244722"/>
    </source>
</evidence>
<accession>A0A2T7A141</accession>
<organism evidence="1 2">
    <name type="scientific">Tuber borchii</name>
    <name type="common">White truffle</name>
    <dbReference type="NCBI Taxonomy" id="42251"/>
    <lineage>
        <taxon>Eukaryota</taxon>
        <taxon>Fungi</taxon>
        <taxon>Dikarya</taxon>
        <taxon>Ascomycota</taxon>
        <taxon>Pezizomycotina</taxon>
        <taxon>Pezizomycetes</taxon>
        <taxon>Pezizales</taxon>
        <taxon>Tuberaceae</taxon>
        <taxon>Tuber</taxon>
    </lineage>
</organism>
<gene>
    <name evidence="1" type="ORF">B9Z19DRAFT_971801</name>
</gene>
<name>A0A2T7A141_TUBBO</name>
<feature type="non-terminal residue" evidence="1">
    <location>
        <position position="1"/>
    </location>
</feature>
<comment type="caution">
    <text evidence="1">The sequence shown here is derived from an EMBL/GenBank/DDBJ whole genome shotgun (WGS) entry which is preliminary data.</text>
</comment>
<protein>
    <submittedName>
        <fullName evidence="1">Uncharacterized protein</fullName>
    </submittedName>
</protein>
<dbReference type="InterPro" id="IPR014721">
    <property type="entry name" value="Ribsml_uS5_D2-typ_fold_subgr"/>
</dbReference>
<dbReference type="Proteomes" id="UP000244722">
    <property type="component" value="Unassembled WGS sequence"/>
</dbReference>
<keyword evidence="2" id="KW-1185">Reference proteome</keyword>
<proteinExistence type="predicted"/>
<evidence type="ECO:0000313" key="1">
    <source>
        <dbReference type="EMBL" id="PUU81448.1"/>
    </source>
</evidence>
<dbReference type="Gene3D" id="3.30.230.10">
    <property type="match status" value="1"/>
</dbReference>
<dbReference type="AlphaFoldDB" id="A0A2T7A141"/>
<sequence>LNGEAQDTSGTWQTACFCELKILTKCLKDANLSLPKLNKYFVHTFSGDNFPTAARVASCHASSRDLVRAILDL</sequence>
<dbReference type="STRING" id="42251.A0A2T7A141"/>
<reference evidence="1 2" key="1">
    <citation type="submission" date="2017-04" db="EMBL/GenBank/DDBJ databases">
        <title>Draft genome sequence of Tuber borchii Vittad., a whitish edible truffle.</title>
        <authorList>
            <consortium name="DOE Joint Genome Institute"/>
            <person name="Murat C."/>
            <person name="Kuo A."/>
            <person name="Barry K.W."/>
            <person name="Clum A."/>
            <person name="Dockter R.B."/>
            <person name="Fauchery L."/>
            <person name="Iotti M."/>
            <person name="Kohler A."/>
            <person name="Labutti K."/>
            <person name="Lindquist E.A."/>
            <person name="Lipzen A."/>
            <person name="Ohm R.A."/>
            <person name="Wang M."/>
            <person name="Grigoriev I.V."/>
            <person name="Zambonelli A."/>
            <person name="Martin F.M."/>
        </authorList>
    </citation>
    <scope>NUCLEOTIDE SEQUENCE [LARGE SCALE GENOMIC DNA]</scope>
    <source>
        <strain evidence="1 2">Tbo3840</strain>
    </source>
</reference>